<sequence>MGEIIVAFTMKMGLDKKSFLEVTPQQSMIITVAGKLIYFLSVFFMKRVDRKKVISSEKSSLLLAVVPIMTFVCLIMVYPLNIDKRIFSSVCIIAITLNVVTFSINEFMLAKNRRIRILEDENYKNCIELEEYKTLNEKYEHSRIMNHDFREHLNVLKTLISEDIQKAQEYVGKIEKECEDSKIEKYSDNNILNILLIRKKKECEENGIKLNITSTNPKLDFIDGMDTVAIFSNLINNAIEACSDSARKDIFIDLYTVNNAFSVIKVENYADKEPIVVEGMLRSGKDDGNSHGIGIKSINNSLSKYDGKMSWSYDKAKGMFRTVISINNSQINI</sequence>
<dbReference type="InterPro" id="IPR032834">
    <property type="entry name" value="NatK-like_C"/>
</dbReference>
<feature type="domain" description="Sensor histidine kinase NatK-like C-terminal" evidence="2">
    <location>
        <begin position="225"/>
        <end position="315"/>
    </location>
</feature>
<dbReference type="PANTHER" id="PTHR40448">
    <property type="entry name" value="TWO-COMPONENT SENSOR HISTIDINE KINASE"/>
    <property type="match status" value="1"/>
</dbReference>
<dbReference type="SUPFAM" id="SSF55874">
    <property type="entry name" value="ATPase domain of HSP90 chaperone/DNA topoisomerase II/histidine kinase"/>
    <property type="match status" value="1"/>
</dbReference>
<feature type="transmembrane region" description="Helical" evidence="1">
    <location>
        <begin position="28"/>
        <end position="48"/>
    </location>
</feature>
<dbReference type="EMBL" id="JAJEQM010000001">
    <property type="protein sequence ID" value="MCC2209442.1"/>
    <property type="molecule type" value="Genomic_DNA"/>
</dbReference>
<proteinExistence type="predicted"/>
<evidence type="ECO:0000259" key="2">
    <source>
        <dbReference type="Pfam" id="PF14501"/>
    </source>
</evidence>
<organism evidence="3 4">
    <name type="scientific">Hominilimicola fabiformis</name>
    <dbReference type="NCBI Taxonomy" id="2885356"/>
    <lineage>
        <taxon>Bacteria</taxon>
        <taxon>Bacillati</taxon>
        <taxon>Bacillota</taxon>
        <taxon>Clostridia</taxon>
        <taxon>Eubacteriales</taxon>
        <taxon>Oscillospiraceae</taxon>
        <taxon>Hominilimicola</taxon>
    </lineage>
</organism>
<keyword evidence="1" id="KW-0472">Membrane</keyword>
<keyword evidence="1" id="KW-1133">Transmembrane helix</keyword>
<dbReference type="GO" id="GO:0042802">
    <property type="term" value="F:identical protein binding"/>
    <property type="evidence" value="ECO:0007669"/>
    <property type="project" value="TreeGrafter"/>
</dbReference>
<name>A0AAE3DWT3_9FIRM</name>
<evidence type="ECO:0000256" key="1">
    <source>
        <dbReference type="SAM" id="Phobius"/>
    </source>
</evidence>
<dbReference type="Gene3D" id="3.30.565.10">
    <property type="entry name" value="Histidine kinase-like ATPase, C-terminal domain"/>
    <property type="match status" value="1"/>
</dbReference>
<gene>
    <name evidence="3" type="ORF">LKE05_01355</name>
</gene>
<feature type="transmembrane region" description="Helical" evidence="1">
    <location>
        <begin position="86"/>
        <end position="109"/>
    </location>
</feature>
<comment type="caution">
    <text evidence="3">The sequence shown here is derived from an EMBL/GenBank/DDBJ whole genome shotgun (WGS) entry which is preliminary data.</text>
</comment>
<evidence type="ECO:0000313" key="3">
    <source>
        <dbReference type="EMBL" id="MCC2209442.1"/>
    </source>
</evidence>
<dbReference type="InterPro" id="IPR036890">
    <property type="entry name" value="HATPase_C_sf"/>
</dbReference>
<evidence type="ECO:0000313" key="4">
    <source>
        <dbReference type="Proteomes" id="UP001198242"/>
    </source>
</evidence>
<protein>
    <submittedName>
        <fullName evidence="3">GHKL domain-containing protein</fullName>
    </submittedName>
</protein>
<feature type="transmembrane region" description="Helical" evidence="1">
    <location>
        <begin position="60"/>
        <end position="80"/>
    </location>
</feature>
<dbReference type="Proteomes" id="UP001198242">
    <property type="component" value="Unassembled WGS sequence"/>
</dbReference>
<keyword evidence="4" id="KW-1185">Reference proteome</keyword>
<keyword evidence="1" id="KW-0812">Transmembrane</keyword>
<dbReference type="Pfam" id="PF14501">
    <property type="entry name" value="HATPase_c_5"/>
    <property type="match status" value="1"/>
</dbReference>
<accession>A0AAE3DWT3</accession>
<dbReference type="PANTHER" id="PTHR40448:SF1">
    <property type="entry name" value="TWO-COMPONENT SENSOR HISTIDINE KINASE"/>
    <property type="match status" value="1"/>
</dbReference>
<reference evidence="3 4" key="1">
    <citation type="submission" date="2021-10" db="EMBL/GenBank/DDBJ databases">
        <title>Anaerobic single-cell dispensing facilitates the cultivation of human gut bacteria.</title>
        <authorList>
            <person name="Afrizal A."/>
        </authorList>
    </citation>
    <scope>NUCLEOTIDE SEQUENCE [LARGE SCALE GENOMIC DNA]</scope>
    <source>
        <strain evidence="3 4">CLA-AA-H232</strain>
    </source>
</reference>
<dbReference type="AlphaFoldDB" id="A0AAE3DWT3"/>